<evidence type="ECO:0000313" key="1">
    <source>
        <dbReference type="EMBL" id="PAA62401.1"/>
    </source>
</evidence>
<organism evidence="1 2">
    <name type="scientific">Macrostomum lignano</name>
    <dbReference type="NCBI Taxonomy" id="282301"/>
    <lineage>
        <taxon>Eukaryota</taxon>
        <taxon>Metazoa</taxon>
        <taxon>Spiralia</taxon>
        <taxon>Lophotrochozoa</taxon>
        <taxon>Platyhelminthes</taxon>
        <taxon>Rhabditophora</taxon>
        <taxon>Macrostomorpha</taxon>
        <taxon>Macrostomida</taxon>
        <taxon>Macrostomidae</taxon>
        <taxon>Macrostomum</taxon>
    </lineage>
</organism>
<accession>A0A267ELP5</accession>
<dbReference type="Proteomes" id="UP000215902">
    <property type="component" value="Unassembled WGS sequence"/>
</dbReference>
<proteinExistence type="predicted"/>
<comment type="caution">
    <text evidence="1">The sequence shown here is derived from an EMBL/GenBank/DDBJ whole genome shotgun (WGS) entry which is preliminary data.</text>
</comment>
<name>A0A267ELP5_9PLAT</name>
<dbReference type="EMBL" id="NIVC01001942">
    <property type="protein sequence ID" value="PAA62401.1"/>
    <property type="molecule type" value="Genomic_DNA"/>
</dbReference>
<sequence length="203" mass="22447">MFVKVMELLSMVARLAQRHLIWSNQHQFGPFSSFAAQSQNCGPYARLLNECHWLVIEALDGGEHPKDIARLLNVKEKVAYSIQQRLETLPAEIACERGIAKESCSRASGPTATRCSGDEPFVEVSENAEEVEGTAQVGYQISTISRALEKQLKIAGRDADIPAVRNNLQTVERRQECPMAHECLDQIDAFWTGLNAAAPALLP</sequence>
<gene>
    <name evidence="1" type="ORF">BOX15_Mlig015650g2</name>
</gene>
<protein>
    <submittedName>
        <fullName evidence="1">Uncharacterized protein</fullName>
    </submittedName>
</protein>
<keyword evidence="2" id="KW-1185">Reference proteome</keyword>
<dbReference type="AlphaFoldDB" id="A0A267ELP5"/>
<reference evidence="1 2" key="1">
    <citation type="submission" date="2017-06" db="EMBL/GenBank/DDBJ databases">
        <title>A platform for efficient transgenesis in Macrostomum lignano, a flatworm model organism for stem cell research.</title>
        <authorList>
            <person name="Berezikov E."/>
        </authorList>
    </citation>
    <scope>NUCLEOTIDE SEQUENCE [LARGE SCALE GENOMIC DNA]</scope>
    <source>
        <strain evidence="1">DV1</strain>
        <tissue evidence="1">Whole organism</tissue>
    </source>
</reference>
<evidence type="ECO:0000313" key="2">
    <source>
        <dbReference type="Proteomes" id="UP000215902"/>
    </source>
</evidence>